<dbReference type="Proteomes" id="UP001500518">
    <property type="component" value="Unassembled WGS sequence"/>
</dbReference>
<gene>
    <name evidence="1" type="ORF">GCM10023208_21460</name>
</gene>
<evidence type="ECO:0000313" key="2">
    <source>
        <dbReference type="Proteomes" id="UP001500518"/>
    </source>
</evidence>
<sequence length="126" mass="14242">MSWLLLIIPGLRRYDISLVSPSATRRQEIDGSVPAARHSLVTTPITSRTRPPCPKLSGPRRICSDAKIGAYPLRLSAGALHLGQRWSVVTMKKVYRIYRELGLQMRKKTPKLQVKAKLREDREPAI</sequence>
<protein>
    <recommendedName>
        <fullName evidence="3">Winged helix-turn helix domain-containing protein</fullName>
    </recommendedName>
</protein>
<keyword evidence="2" id="KW-1185">Reference proteome</keyword>
<name>A0ABP9KDF6_9SPHN</name>
<reference evidence="2" key="1">
    <citation type="journal article" date="2019" name="Int. J. Syst. Evol. Microbiol.">
        <title>The Global Catalogue of Microorganisms (GCM) 10K type strain sequencing project: providing services to taxonomists for standard genome sequencing and annotation.</title>
        <authorList>
            <consortium name="The Broad Institute Genomics Platform"/>
            <consortium name="The Broad Institute Genome Sequencing Center for Infectious Disease"/>
            <person name="Wu L."/>
            <person name="Ma J."/>
        </authorList>
    </citation>
    <scope>NUCLEOTIDE SEQUENCE [LARGE SCALE GENOMIC DNA]</scope>
    <source>
        <strain evidence="2">JCM 18014</strain>
    </source>
</reference>
<accession>A0ABP9KDF6</accession>
<proteinExistence type="predicted"/>
<dbReference type="EMBL" id="BAABHV010000014">
    <property type="protein sequence ID" value="GAA5056656.1"/>
    <property type="molecule type" value="Genomic_DNA"/>
</dbReference>
<evidence type="ECO:0000313" key="1">
    <source>
        <dbReference type="EMBL" id="GAA5056656.1"/>
    </source>
</evidence>
<organism evidence="1 2">
    <name type="scientific">Erythrobacter westpacificensis</name>
    <dbReference type="NCBI Taxonomy" id="1055231"/>
    <lineage>
        <taxon>Bacteria</taxon>
        <taxon>Pseudomonadati</taxon>
        <taxon>Pseudomonadota</taxon>
        <taxon>Alphaproteobacteria</taxon>
        <taxon>Sphingomonadales</taxon>
        <taxon>Erythrobacteraceae</taxon>
        <taxon>Erythrobacter/Porphyrobacter group</taxon>
        <taxon>Erythrobacter</taxon>
    </lineage>
</organism>
<comment type="caution">
    <text evidence="1">The sequence shown here is derived from an EMBL/GenBank/DDBJ whole genome shotgun (WGS) entry which is preliminary data.</text>
</comment>
<evidence type="ECO:0008006" key="3">
    <source>
        <dbReference type="Google" id="ProtNLM"/>
    </source>
</evidence>